<evidence type="ECO:0000313" key="2">
    <source>
        <dbReference type="EMBL" id="KNA91437.1"/>
    </source>
</evidence>
<dbReference type="Proteomes" id="UP000037247">
    <property type="component" value="Unassembled WGS sequence"/>
</dbReference>
<dbReference type="EMBL" id="LDTZ01000016">
    <property type="protein sequence ID" value="KNA91437.1"/>
    <property type="molecule type" value="Genomic_DNA"/>
</dbReference>
<feature type="signal peptide" evidence="1">
    <location>
        <begin position="1"/>
        <end position="34"/>
    </location>
</feature>
<sequence length="164" mass="16186">MIPVGRTIHRAALATAVGLAAASTLLATAGSAHAAPAADPQIPASSISQTPNAGIATSGDVPFAAFVAPIAAASPDPDTLRVWLEPMPGNACTAGLRSAVVGFEWHNTATKKSGTTTFPACKEGKPALSPALRTGPGPISFTTSVVGRGGATFTLSPGSGTISR</sequence>
<keyword evidence="3" id="KW-1185">Reference proteome</keyword>
<keyword evidence="1" id="KW-0732">Signal</keyword>
<evidence type="ECO:0000256" key="1">
    <source>
        <dbReference type="SAM" id="SignalP"/>
    </source>
</evidence>
<reference evidence="2 3" key="1">
    <citation type="submission" date="2015-05" db="EMBL/GenBank/DDBJ databases">
        <title>Draft genome sequence of the bacterium Gordonia jacobaea a new member of the Gordonia genus.</title>
        <authorList>
            <person name="Jimenez-Galisteo G."/>
            <person name="Dominguez A."/>
            <person name="Munoz E."/>
            <person name="Vinas M."/>
        </authorList>
    </citation>
    <scope>NUCLEOTIDE SEQUENCE [LARGE SCALE GENOMIC DNA]</scope>
    <source>
        <strain evidence="3">mv1</strain>
    </source>
</reference>
<accession>A0ABR5ICW7</accession>
<protein>
    <submittedName>
        <fullName evidence="2">Uncharacterized protein</fullName>
    </submittedName>
</protein>
<name>A0ABR5ICW7_9ACTN</name>
<organism evidence="2 3">
    <name type="scientific">Gordonia jacobaea</name>
    <dbReference type="NCBI Taxonomy" id="122202"/>
    <lineage>
        <taxon>Bacteria</taxon>
        <taxon>Bacillati</taxon>
        <taxon>Actinomycetota</taxon>
        <taxon>Actinomycetes</taxon>
        <taxon>Mycobacteriales</taxon>
        <taxon>Gordoniaceae</taxon>
        <taxon>Gordonia</taxon>
    </lineage>
</organism>
<proteinExistence type="predicted"/>
<feature type="chain" id="PRO_5046618238" evidence="1">
    <location>
        <begin position="35"/>
        <end position="164"/>
    </location>
</feature>
<evidence type="ECO:0000313" key="3">
    <source>
        <dbReference type="Proteomes" id="UP000037247"/>
    </source>
</evidence>
<comment type="caution">
    <text evidence="2">The sequence shown here is derived from an EMBL/GenBank/DDBJ whole genome shotgun (WGS) entry which is preliminary data.</text>
</comment>
<gene>
    <name evidence="2" type="ORF">ABW18_09530</name>
</gene>